<comment type="caution">
    <text evidence="2">The sequence shown here is derived from an EMBL/GenBank/DDBJ whole genome shotgun (WGS) entry which is preliminary data.</text>
</comment>
<name>A0A9P7KK38_9AGAR</name>
<dbReference type="EMBL" id="JABCKI010000503">
    <property type="protein sequence ID" value="KAG5650251.1"/>
    <property type="molecule type" value="Genomic_DNA"/>
</dbReference>
<proteinExistence type="predicted"/>
<gene>
    <name evidence="2" type="ORF">H0H81_000162</name>
</gene>
<feature type="compositionally biased region" description="Low complexity" evidence="1">
    <location>
        <begin position="151"/>
        <end position="163"/>
    </location>
</feature>
<organism evidence="2 3">
    <name type="scientific">Sphagnurus paluster</name>
    <dbReference type="NCBI Taxonomy" id="117069"/>
    <lineage>
        <taxon>Eukaryota</taxon>
        <taxon>Fungi</taxon>
        <taxon>Dikarya</taxon>
        <taxon>Basidiomycota</taxon>
        <taxon>Agaricomycotina</taxon>
        <taxon>Agaricomycetes</taxon>
        <taxon>Agaricomycetidae</taxon>
        <taxon>Agaricales</taxon>
        <taxon>Tricholomatineae</taxon>
        <taxon>Lyophyllaceae</taxon>
        <taxon>Sphagnurus</taxon>
    </lineage>
</organism>
<feature type="compositionally biased region" description="Polar residues" evidence="1">
    <location>
        <begin position="164"/>
        <end position="176"/>
    </location>
</feature>
<accession>A0A9P7KK38</accession>
<keyword evidence="3" id="KW-1185">Reference proteome</keyword>
<dbReference type="AlphaFoldDB" id="A0A9P7KK38"/>
<feature type="region of interest" description="Disordered" evidence="1">
    <location>
        <begin position="138"/>
        <end position="202"/>
    </location>
</feature>
<reference evidence="2" key="2">
    <citation type="submission" date="2021-10" db="EMBL/GenBank/DDBJ databases">
        <title>Phylogenomics reveals ancestral predisposition of the termite-cultivated fungus Termitomyces towards a domesticated lifestyle.</title>
        <authorList>
            <person name="Auxier B."/>
            <person name="Grum-Grzhimaylo A."/>
            <person name="Cardenas M.E."/>
            <person name="Lodge J.D."/>
            <person name="Laessoe T."/>
            <person name="Pedersen O."/>
            <person name="Smith M.E."/>
            <person name="Kuyper T.W."/>
            <person name="Franco-Molano E.A."/>
            <person name="Baroni T.J."/>
            <person name="Aanen D.K."/>
        </authorList>
    </citation>
    <scope>NUCLEOTIDE SEQUENCE</scope>
    <source>
        <strain evidence="2">D49</strain>
    </source>
</reference>
<evidence type="ECO:0000256" key="1">
    <source>
        <dbReference type="SAM" id="MobiDB-lite"/>
    </source>
</evidence>
<dbReference type="Proteomes" id="UP000717328">
    <property type="component" value="Unassembled WGS sequence"/>
</dbReference>
<sequence length="299" mass="32425">MRGRRTSIVSEELRDSLSQDVAYEEVTSHYFDETRSDIPDSPPTISSLPSLVSPLTDDFARTGCAPLIFTDVPMSTGPYHGTNSSPHLPLTTKMLSLPKLEPRNGSVDDLPLSQDTFALFPQRLPIRVRKRPHPLVLLPTPTVAPQPPSPLLSSTDSTPLATPNSGLRSSNVSSPKSAKFPGRLLHTVPPPTHSPPNSPLPTPPILSEFWEEPSEIFAKNPPKGLRSVRSISELRENRIQHIVPAHRVTASAPSHDFIVARETAPRRLKLVGGSPASPLSGSPKLGSTSELPINWGYAV</sequence>
<feature type="compositionally biased region" description="Pro residues" evidence="1">
    <location>
        <begin position="188"/>
        <end position="202"/>
    </location>
</feature>
<protein>
    <submittedName>
        <fullName evidence="2">Uncharacterized protein</fullName>
    </submittedName>
</protein>
<evidence type="ECO:0000313" key="2">
    <source>
        <dbReference type="EMBL" id="KAG5650251.1"/>
    </source>
</evidence>
<evidence type="ECO:0000313" key="3">
    <source>
        <dbReference type="Proteomes" id="UP000717328"/>
    </source>
</evidence>
<reference evidence="2" key="1">
    <citation type="submission" date="2021-02" db="EMBL/GenBank/DDBJ databases">
        <authorList>
            <person name="Nieuwenhuis M."/>
            <person name="Van De Peppel L.J.J."/>
        </authorList>
    </citation>
    <scope>NUCLEOTIDE SEQUENCE</scope>
    <source>
        <strain evidence="2">D49</strain>
    </source>
</reference>